<evidence type="ECO:0000313" key="5">
    <source>
        <dbReference type="EMBL" id="ONM48996.1"/>
    </source>
</evidence>
<dbReference type="InterPro" id="IPR023932">
    <property type="entry name" value="CE1759_FMN_reduct"/>
</dbReference>
<proteinExistence type="predicted"/>
<dbReference type="Proteomes" id="UP000188836">
    <property type="component" value="Unassembled WGS sequence"/>
</dbReference>
<evidence type="ECO:0000256" key="1">
    <source>
        <dbReference type="ARBA" id="ARBA00022630"/>
    </source>
</evidence>
<dbReference type="OrthoDB" id="1643408at2"/>
<dbReference type="PANTHER" id="PTHR43408">
    <property type="entry name" value="FMN REDUCTASE (NADPH)"/>
    <property type="match status" value="1"/>
</dbReference>
<feature type="domain" description="NADPH-dependent FMN reductase-like" evidence="4">
    <location>
        <begin position="2"/>
        <end position="150"/>
    </location>
</feature>
<dbReference type="GO" id="GO:0016491">
    <property type="term" value="F:oxidoreductase activity"/>
    <property type="evidence" value="ECO:0007669"/>
    <property type="project" value="UniProtKB-KW"/>
</dbReference>
<dbReference type="AlphaFoldDB" id="A0A1W0AUU9"/>
<dbReference type="Pfam" id="PF03358">
    <property type="entry name" value="FMN_red"/>
    <property type="match status" value="1"/>
</dbReference>
<keyword evidence="1" id="KW-0285">Flavoprotein</keyword>
<dbReference type="InterPro" id="IPR005025">
    <property type="entry name" value="FMN_Rdtase-like_dom"/>
</dbReference>
<dbReference type="RefSeq" id="WP_077115973.1">
    <property type="nucleotide sequence ID" value="NZ_LOKT01000010.1"/>
</dbReference>
<keyword evidence="2" id="KW-0288">FMN</keyword>
<gene>
    <name evidence="5" type="ORF">B0T46_08575</name>
</gene>
<accession>A0A1W0AUU9</accession>
<name>A0A1W0AUU9_9NOCA</name>
<evidence type="ECO:0000256" key="3">
    <source>
        <dbReference type="ARBA" id="ARBA00023002"/>
    </source>
</evidence>
<dbReference type="EMBL" id="MUMY01000006">
    <property type="protein sequence ID" value="ONM48996.1"/>
    <property type="molecule type" value="Genomic_DNA"/>
</dbReference>
<evidence type="ECO:0000313" key="6">
    <source>
        <dbReference type="Proteomes" id="UP000188836"/>
    </source>
</evidence>
<evidence type="ECO:0000259" key="4">
    <source>
        <dbReference type="Pfam" id="PF03358"/>
    </source>
</evidence>
<comment type="caution">
    <text evidence="5">The sequence shown here is derived from an EMBL/GenBank/DDBJ whole genome shotgun (WGS) entry which is preliminary data.</text>
</comment>
<keyword evidence="6" id="KW-1185">Reference proteome</keyword>
<dbReference type="Gene3D" id="3.40.50.360">
    <property type="match status" value="1"/>
</dbReference>
<dbReference type="STRING" id="1538463.B0T36_15745"/>
<dbReference type="SUPFAM" id="SSF52218">
    <property type="entry name" value="Flavoproteins"/>
    <property type="match status" value="1"/>
</dbReference>
<reference evidence="5 6" key="1">
    <citation type="journal article" date="2016" name="Antonie Van Leeuwenhoek">
        <title>Nocardia donostiensis sp. nov., isolated from human respiratory specimens.</title>
        <authorList>
            <person name="Ercibengoa M."/>
            <person name="Bell M."/>
            <person name="Marimon J.M."/>
            <person name="Humrighouse B."/>
            <person name="Klenk H.P."/>
            <person name="Potter G."/>
            <person name="Perez-Trallero E."/>
        </authorList>
    </citation>
    <scope>NUCLEOTIDE SEQUENCE [LARGE SCALE GENOMIC DNA]</scope>
    <source>
        <strain evidence="5 6">X1655</strain>
    </source>
</reference>
<dbReference type="PANTHER" id="PTHR43408:SF2">
    <property type="entry name" value="FMN REDUCTASE (NADPH)"/>
    <property type="match status" value="1"/>
</dbReference>
<dbReference type="NCBIfam" id="TIGR04037">
    <property type="entry name" value="LLM_duo_CE1759"/>
    <property type="match status" value="1"/>
</dbReference>
<dbReference type="InterPro" id="IPR029039">
    <property type="entry name" value="Flavoprotein-like_sf"/>
</dbReference>
<sequence>MTKLAVISSGLREPSSTRLLADRITTAVEAALAGKNLTVDASVIELRHWGRAIMDTMLAGFAPPELESIFDTVAAADGLIAVTPAFNASFSGLFKSFFDVLPEESLSEMPVLIAATGGTERHSLVLEHALRPMFSYLHAIVSPTGVYAATDDFGARQGTAELSERIGKAAADFARLLQACGPRTRRDVFTEELTEMERLLVGWQPHADGTTVED</sequence>
<dbReference type="InterPro" id="IPR051814">
    <property type="entry name" value="NAD(P)H-dep_FMN_reductase"/>
</dbReference>
<protein>
    <submittedName>
        <fullName evidence="5">NADPH-dependent FMN reductase</fullName>
    </submittedName>
</protein>
<keyword evidence="3" id="KW-0560">Oxidoreductase</keyword>
<evidence type="ECO:0000256" key="2">
    <source>
        <dbReference type="ARBA" id="ARBA00022643"/>
    </source>
</evidence>
<organism evidence="5 6">
    <name type="scientific">Nocardia donostiensis</name>
    <dbReference type="NCBI Taxonomy" id="1538463"/>
    <lineage>
        <taxon>Bacteria</taxon>
        <taxon>Bacillati</taxon>
        <taxon>Actinomycetota</taxon>
        <taxon>Actinomycetes</taxon>
        <taxon>Mycobacteriales</taxon>
        <taxon>Nocardiaceae</taxon>
        <taxon>Nocardia</taxon>
    </lineage>
</organism>